<dbReference type="InterPro" id="IPR036291">
    <property type="entry name" value="NAD(P)-bd_dom_sf"/>
</dbReference>
<organism evidence="2 3">
    <name type="scientific">Xylaria flabelliformis</name>
    <dbReference type="NCBI Taxonomy" id="2512241"/>
    <lineage>
        <taxon>Eukaryota</taxon>
        <taxon>Fungi</taxon>
        <taxon>Dikarya</taxon>
        <taxon>Ascomycota</taxon>
        <taxon>Pezizomycotina</taxon>
        <taxon>Sordariomycetes</taxon>
        <taxon>Xylariomycetidae</taxon>
        <taxon>Xylariales</taxon>
        <taxon>Xylariaceae</taxon>
        <taxon>Xylaria</taxon>
    </lineage>
</organism>
<gene>
    <name evidence="2" type="ORF">FHL15_009182</name>
</gene>
<dbReference type="Gene3D" id="3.40.50.720">
    <property type="entry name" value="NAD(P)-binding Rossmann-like Domain"/>
    <property type="match status" value="1"/>
</dbReference>
<dbReference type="InterPro" id="IPR002347">
    <property type="entry name" value="SDR_fam"/>
</dbReference>
<reference evidence="3" key="1">
    <citation type="submission" date="2019-06" db="EMBL/GenBank/DDBJ databases">
        <title>Draft genome sequence of the griseofulvin-producing fungus Xylaria cubensis strain G536.</title>
        <authorList>
            <person name="Mead M.E."/>
            <person name="Raja H.A."/>
            <person name="Steenwyk J.L."/>
            <person name="Knowles S.L."/>
            <person name="Oberlies N.H."/>
            <person name="Rokas A."/>
        </authorList>
    </citation>
    <scope>NUCLEOTIDE SEQUENCE [LARGE SCALE GENOMIC DNA]</scope>
    <source>
        <strain evidence="3">G536</strain>
    </source>
</reference>
<protein>
    <recommendedName>
        <fullName evidence="4">Short-chain dehydrogenase/reductase family protein</fullName>
    </recommendedName>
</protein>
<dbReference type="PRINTS" id="PR00081">
    <property type="entry name" value="GDHRDH"/>
</dbReference>
<dbReference type="STRING" id="2512241.A0A553HPP9"/>
<evidence type="ECO:0008006" key="4">
    <source>
        <dbReference type="Google" id="ProtNLM"/>
    </source>
</evidence>
<dbReference type="SUPFAM" id="SSF51735">
    <property type="entry name" value="NAD(P)-binding Rossmann-fold domains"/>
    <property type="match status" value="1"/>
</dbReference>
<proteinExistence type="predicted"/>
<dbReference type="AlphaFoldDB" id="A0A553HPP9"/>
<name>A0A553HPP9_9PEZI</name>
<dbReference type="PANTHER" id="PTHR43157">
    <property type="entry name" value="PHOSPHATIDYLINOSITOL-GLYCAN BIOSYNTHESIS CLASS F PROTEIN-RELATED"/>
    <property type="match status" value="1"/>
</dbReference>
<keyword evidence="1" id="KW-0560">Oxidoreductase</keyword>
<comment type="caution">
    <text evidence="2">The sequence shown here is derived from an EMBL/GenBank/DDBJ whole genome shotgun (WGS) entry which is preliminary data.</text>
</comment>
<accession>A0A553HPP9</accession>
<evidence type="ECO:0000313" key="3">
    <source>
        <dbReference type="Proteomes" id="UP000319160"/>
    </source>
</evidence>
<evidence type="ECO:0000256" key="1">
    <source>
        <dbReference type="ARBA" id="ARBA00023002"/>
    </source>
</evidence>
<keyword evidence="3" id="KW-1185">Reference proteome</keyword>
<dbReference type="EMBL" id="VFLP01000061">
    <property type="protein sequence ID" value="TRX89910.1"/>
    <property type="molecule type" value="Genomic_DNA"/>
</dbReference>
<dbReference type="GO" id="GO:0016491">
    <property type="term" value="F:oxidoreductase activity"/>
    <property type="evidence" value="ECO:0007669"/>
    <property type="project" value="UniProtKB-KW"/>
</dbReference>
<dbReference type="OrthoDB" id="542013at2759"/>
<dbReference type="Proteomes" id="UP000319160">
    <property type="component" value="Unassembled WGS sequence"/>
</dbReference>
<evidence type="ECO:0000313" key="2">
    <source>
        <dbReference type="EMBL" id="TRX89910.1"/>
    </source>
</evidence>
<sequence>MSRSFDLGPPTESPGMLFLNSQFRSPVQWPPKDTRIDGKVAIITGSNSGLGFESARQLLAMGLSCLILAVRSADKGQKAAAKLGEQYPEANIQVWLLDMESYESINTFANRANAELSRLDIVILNAGVQLPYFTTNSHTKHENSIQVNYLSTMLLAILMLPILKAKRTGEQPGRLTIVSSGTARGSTLSEPAGTPILAALDDSSRPWRPVARYAVSKMLAHLFILELVQRVKVDDGVIVNLVDPGLVGSTNLQGRAPGPVVAFFYLYKAILARSLAVGGSTYVDAVVVKGAESHGCYIANWKISSYAAFLYTPEGEAARKQLWEETMDEFDFVDARGILAALTN</sequence>
<dbReference type="Pfam" id="PF00106">
    <property type="entry name" value="adh_short"/>
    <property type="match status" value="1"/>
</dbReference>
<dbReference type="PANTHER" id="PTHR43157:SF35">
    <property type="entry name" value="DEHYDROGENASE_REDUCTASE FAMILY PROTEIN, PUTATIVE-RELATED"/>
    <property type="match status" value="1"/>
</dbReference>